<gene>
    <name evidence="2" type="ORF">MBELCI_3622</name>
</gene>
<dbReference type="AlphaFoldDB" id="U2Z7Y4"/>
<name>U2Z7Y4_9RHOB</name>
<dbReference type="Proteomes" id="UP000016566">
    <property type="component" value="Unassembled WGS sequence"/>
</dbReference>
<accession>U2Z7Y4</accession>
<dbReference type="STRING" id="1337093.MBELCI_3622"/>
<evidence type="ECO:0000313" key="3">
    <source>
        <dbReference type="Proteomes" id="UP000016566"/>
    </source>
</evidence>
<reference evidence="2" key="1">
    <citation type="journal article" date="2013" name="Genome Announc.">
        <title>Draft Genome Sequence of Loktanella cinnabarina LL-001T, Isolated from Deep-Sea Floor Sediment.</title>
        <authorList>
            <person name="Nishi S."/>
            <person name="Tsubouchi T."/>
            <person name="Takaki Y."/>
            <person name="Koyanagi R."/>
            <person name="Satoh N."/>
            <person name="Maruyama T."/>
            <person name="Hatada Y."/>
        </authorList>
    </citation>
    <scope>NUCLEOTIDE SEQUENCE [LARGE SCALE GENOMIC DNA]</scope>
    <source>
        <strain evidence="2">LL-001</strain>
    </source>
</reference>
<dbReference type="eggNOG" id="COG2378">
    <property type="taxonomic scope" value="Bacteria"/>
</dbReference>
<keyword evidence="3" id="KW-1185">Reference proteome</keyword>
<proteinExistence type="predicted"/>
<feature type="region of interest" description="Disordered" evidence="1">
    <location>
        <begin position="17"/>
        <end position="40"/>
    </location>
</feature>
<organism evidence="2 3">
    <name type="scientific">Limimaricola cinnabarinus LL-001</name>
    <dbReference type="NCBI Taxonomy" id="1337093"/>
    <lineage>
        <taxon>Bacteria</taxon>
        <taxon>Pseudomonadati</taxon>
        <taxon>Pseudomonadota</taxon>
        <taxon>Alphaproteobacteria</taxon>
        <taxon>Rhodobacterales</taxon>
        <taxon>Paracoccaceae</taxon>
        <taxon>Limimaricola</taxon>
    </lineage>
</organism>
<dbReference type="EMBL" id="BATB01000106">
    <property type="protein sequence ID" value="GAD57570.1"/>
    <property type="molecule type" value="Genomic_DNA"/>
</dbReference>
<evidence type="ECO:0000256" key="1">
    <source>
        <dbReference type="SAM" id="MobiDB-lite"/>
    </source>
</evidence>
<protein>
    <submittedName>
        <fullName evidence="2">Uncharacterized protein</fullName>
    </submittedName>
</protein>
<sequence>MELCHAAAWRRGGGVSAHGFAARRDPRAPEASGDPAWPRERAGLAPAASRLLGSGLDLAGWSETAKGFAELRVDRITALRVLPQLFVDEAGRTLADLEASRG</sequence>
<comment type="caution">
    <text evidence="2">The sequence shown here is derived from an EMBL/GenBank/DDBJ whole genome shotgun (WGS) entry which is preliminary data.</text>
</comment>
<evidence type="ECO:0000313" key="2">
    <source>
        <dbReference type="EMBL" id="GAD57570.1"/>
    </source>
</evidence>